<protein>
    <recommendedName>
        <fullName evidence="4">Cellulose-binding protein</fullName>
    </recommendedName>
</protein>
<evidence type="ECO:0000256" key="1">
    <source>
        <dbReference type="SAM" id="SignalP"/>
    </source>
</evidence>
<evidence type="ECO:0000313" key="2">
    <source>
        <dbReference type="EMBL" id="UXX83518.1"/>
    </source>
</evidence>
<dbReference type="InterPro" id="IPR006311">
    <property type="entry name" value="TAT_signal"/>
</dbReference>
<sequence>MTLTRRDFGALALSPLAAAALPGWAQPVSQPMAMNLAPVTDWATQQPFLDIMKTARRWIGHLPGQWGGVEFDALAARGIFDAQGWPKEIPSDLGSIGTLVLTDLPEDADLAGRYVLRFDGSGIVEVAGRATNKRYGKGEISFDFTPGPGPVEIRIQRSDRRGTGDYIRNITVTRAEDRAAFEEGRVFRTGFLDMLRGCTALRFMDWMNTNDSRQGDWNARPKPTDFSYTRLGIPAEVMIDLANTLECDAWFNMPHLAEDTYLRAFAELVKAGLAPSRRVYVEQSNEVWNWQFEQTEWADAQAEARWGQEHRGAQFHGMRAAHVARIWAEIFNGADRTRLINVIATQTGWLGLERDILGAPLYVAENPAQNLPPHTVFDAYAVTGYFGHSLGTDRRADLMHDWLDQSRAKAEDEAVSMGLTGAALSDHVTAHQYDQAVMLAAAELRDGSVTGQAEDSIADLLGRVLPYHAGVAAEHDLQLLMYEGGTHVVGIGSQVEDIALTAFFTHLNYTPQMGALYDTLLAGWFDLTGGIFSHYADMQAPGKWGSWGALRYPGDTNPRWDAIARLL</sequence>
<evidence type="ECO:0000313" key="3">
    <source>
        <dbReference type="Proteomes" id="UP001064087"/>
    </source>
</evidence>
<keyword evidence="3" id="KW-1185">Reference proteome</keyword>
<dbReference type="PROSITE" id="PS51318">
    <property type="entry name" value="TAT"/>
    <property type="match status" value="1"/>
</dbReference>
<proteinExistence type="predicted"/>
<keyword evidence="1" id="KW-0732">Signal</keyword>
<name>A0ABY6DEX3_9RHOB</name>
<reference evidence="2" key="1">
    <citation type="submission" date="2022-10" db="EMBL/GenBank/DDBJ databases">
        <title>Roseovarius pelagicus sp. nov., isolated from Arctic seawater.</title>
        <authorList>
            <person name="Hong Y.W."/>
            <person name="Hwang C.Y."/>
        </authorList>
    </citation>
    <scope>NUCLEOTIDE SEQUENCE</scope>
    <source>
        <strain evidence="2">HL-MP18</strain>
    </source>
</reference>
<gene>
    <name evidence="2" type="ORF">N7U68_02225</name>
</gene>
<dbReference type="RefSeq" id="WP_263048096.1">
    <property type="nucleotide sequence ID" value="NZ_CP106738.1"/>
</dbReference>
<dbReference type="EMBL" id="CP106738">
    <property type="protein sequence ID" value="UXX83518.1"/>
    <property type="molecule type" value="Genomic_DNA"/>
</dbReference>
<accession>A0ABY6DEX3</accession>
<dbReference type="Proteomes" id="UP001064087">
    <property type="component" value="Chromosome"/>
</dbReference>
<evidence type="ECO:0008006" key="4">
    <source>
        <dbReference type="Google" id="ProtNLM"/>
    </source>
</evidence>
<organism evidence="2 3">
    <name type="scientific">Roseovarius pelagicus</name>
    <dbReference type="NCBI Taxonomy" id="2980108"/>
    <lineage>
        <taxon>Bacteria</taxon>
        <taxon>Pseudomonadati</taxon>
        <taxon>Pseudomonadota</taxon>
        <taxon>Alphaproteobacteria</taxon>
        <taxon>Rhodobacterales</taxon>
        <taxon>Roseobacteraceae</taxon>
        <taxon>Roseovarius</taxon>
    </lineage>
</organism>
<feature type="signal peptide" evidence="1">
    <location>
        <begin position="1"/>
        <end position="25"/>
    </location>
</feature>
<feature type="chain" id="PRO_5046800883" description="Cellulose-binding protein" evidence="1">
    <location>
        <begin position="26"/>
        <end position="567"/>
    </location>
</feature>